<dbReference type="EMBL" id="MN982389">
    <property type="protein sequence ID" value="QIJ56914.1"/>
    <property type="molecule type" value="Genomic_RNA"/>
</dbReference>
<dbReference type="InterPro" id="IPR001205">
    <property type="entry name" value="RNA-dir_pol_C"/>
</dbReference>
<dbReference type="GO" id="GO:0003723">
    <property type="term" value="F:RNA binding"/>
    <property type="evidence" value="ECO:0007669"/>
    <property type="project" value="InterPro"/>
</dbReference>
<dbReference type="Pfam" id="PF00680">
    <property type="entry name" value="RdRP_1"/>
    <property type="match status" value="1"/>
</dbReference>
<dbReference type="InterPro" id="IPR043502">
    <property type="entry name" value="DNA/RNA_pol_sf"/>
</dbReference>
<organism evidence="8">
    <name type="scientific">Scaphoideus titanus sobemo-like virus 1</name>
    <dbReference type="NCBI Taxonomy" id="2716557"/>
    <lineage>
        <taxon>Viruses</taxon>
        <taxon>Riboviria</taxon>
        <taxon>Orthornavirae</taxon>
        <taxon>Pisuviricota</taxon>
        <taxon>Pisoniviricetes</taxon>
        <taxon>Sobelivirales</taxon>
        <taxon>Solemoviridae</taxon>
        <taxon>Sobemovirus</taxon>
    </lineage>
</organism>
<evidence type="ECO:0000313" key="8">
    <source>
        <dbReference type="EMBL" id="QIJ56914.1"/>
    </source>
</evidence>
<evidence type="ECO:0000259" key="7">
    <source>
        <dbReference type="PROSITE" id="PS50507"/>
    </source>
</evidence>
<dbReference type="PRINTS" id="PR00914">
    <property type="entry name" value="LVIRUSRNAPOL"/>
</dbReference>
<protein>
    <submittedName>
        <fullName evidence="8">RNA-directed RNA polymerase</fullName>
    </submittedName>
</protein>
<dbReference type="GO" id="GO:0039694">
    <property type="term" value="P:viral RNA genome replication"/>
    <property type="evidence" value="ECO:0007669"/>
    <property type="project" value="InterPro"/>
</dbReference>
<name>A0A6G7NRT4_9VIRU</name>
<dbReference type="PROSITE" id="PS50507">
    <property type="entry name" value="RDRP_SSRNA_POS"/>
    <property type="match status" value="1"/>
</dbReference>
<dbReference type="GO" id="GO:0003968">
    <property type="term" value="F:RNA-directed RNA polymerase activity"/>
    <property type="evidence" value="ECO:0007669"/>
    <property type="project" value="UniProtKB-KW"/>
</dbReference>
<dbReference type="InterPro" id="IPR001795">
    <property type="entry name" value="RNA-dir_pol_luteovirus"/>
</dbReference>
<evidence type="ECO:0000256" key="3">
    <source>
        <dbReference type="ARBA" id="ARBA00022695"/>
    </source>
</evidence>
<keyword evidence="2" id="KW-0808">Transferase</keyword>
<feature type="domain" description="RdRp catalytic" evidence="7">
    <location>
        <begin position="153"/>
        <end position="275"/>
    </location>
</feature>
<accession>A0A6G7NRT4</accession>
<dbReference type="GO" id="GO:0000166">
    <property type="term" value="F:nucleotide binding"/>
    <property type="evidence" value="ECO:0007669"/>
    <property type="project" value="UniProtKB-KW"/>
</dbReference>
<keyword evidence="5" id="KW-0693">Viral RNA replication</keyword>
<comment type="catalytic activity">
    <reaction evidence="6">
        <text>RNA(n) + a ribonucleoside 5'-triphosphate = RNA(n+1) + diphosphate</text>
        <dbReference type="Rhea" id="RHEA:21248"/>
        <dbReference type="Rhea" id="RHEA-COMP:14527"/>
        <dbReference type="Rhea" id="RHEA-COMP:17342"/>
        <dbReference type="ChEBI" id="CHEBI:33019"/>
        <dbReference type="ChEBI" id="CHEBI:61557"/>
        <dbReference type="ChEBI" id="CHEBI:140395"/>
        <dbReference type="EC" id="2.7.7.48"/>
    </reaction>
</comment>
<reference evidence="8" key="1">
    <citation type="journal article" date="2020" name="Viruses">
        <title>New Viral Sequences Identified in the Flavescence Doree Phytoplasma Vector Scaphoideus titanus.</title>
        <authorList>
            <person name="Ottati S."/>
            <person name="Chiapello M."/>
            <person name="Galetto L."/>
            <person name="Bosco D."/>
            <person name="Marzachi C."/>
            <person name="Abba S."/>
        </authorList>
    </citation>
    <scope>NUCLEOTIDE SEQUENCE</scope>
    <source>
        <strain evidence="8">St_USA</strain>
    </source>
</reference>
<dbReference type="SUPFAM" id="SSF56672">
    <property type="entry name" value="DNA/RNA polymerases"/>
    <property type="match status" value="1"/>
</dbReference>
<keyword evidence="3" id="KW-0548">Nucleotidyltransferase</keyword>
<dbReference type="GO" id="GO:0006351">
    <property type="term" value="P:DNA-templated transcription"/>
    <property type="evidence" value="ECO:0007669"/>
    <property type="project" value="InterPro"/>
</dbReference>
<evidence type="ECO:0000256" key="4">
    <source>
        <dbReference type="ARBA" id="ARBA00022741"/>
    </source>
</evidence>
<proteinExistence type="predicted"/>
<evidence type="ECO:0000256" key="5">
    <source>
        <dbReference type="ARBA" id="ARBA00022953"/>
    </source>
</evidence>
<sequence>MAMAKWYERARWSIPDDFMQFSHFQRAVARLDWTSSPGYPYMLRHVNNGQFFSCKDGVPSQERLDAVWSMVQQRLLKGDADPIRLFVKPEAHSEKKLKSEKYRLISSVSVVDQIIDHMLFGDLNDVMIENWIHIPNKPGWAPFGGGWRFIPKETWVATDASSWDWTVQPWLLELALEFRKRQCVNLTRRWEELANWRYACLFRDPLFVTTAGHMFRQKQPGVMKSGCVNTIADNSVMQVLLHLRVCAELGQKMTYLFTMGDDRLQEPVEDPKSYYEMTSQFCILKSVAHVNEFAGFRFRGKWVEPVHKAKHAYNILHMEDSVVVPLAHSYMLNYHRSQFKQFMEDLFRKMDVEPVPEEIRDLVYDGM</sequence>
<reference evidence="8" key="2">
    <citation type="submission" date="2020-01" db="EMBL/GenBank/DDBJ databases">
        <authorList>
            <person name="Abba' S."/>
        </authorList>
    </citation>
    <scope>NUCLEOTIDE SEQUENCE</scope>
    <source>
        <strain evidence="8">St_USA</strain>
    </source>
</reference>
<keyword evidence="1 8" id="KW-0696">RNA-directed RNA polymerase</keyword>
<dbReference type="InterPro" id="IPR007094">
    <property type="entry name" value="RNA-dir_pol_PSvirus"/>
</dbReference>
<evidence type="ECO:0000256" key="2">
    <source>
        <dbReference type="ARBA" id="ARBA00022679"/>
    </source>
</evidence>
<evidence type="ECO:0000256" key="6">
    <source>
        <dbReference type="ARBA" id="ARBA00048744"/>
    </source>
</evidence>
<evidence type="ECO:0000256" key="1">
    <source>
        <dbReference type="ARBA" id="ARBA00022484"/>
    </source>
</evidence>
<keyword evidence="4" id="KW-0547">Nucleotide-binding</keyword>